<accession>A0ABM8GEW1</accession>
<dbReference type="Proteomes" id="UP001321498">
    <property type="component" value="Chromosome"/>
</dbReference>
<name>A0ABM8GEW1_9MICO</name>
<dbReference type="CDD" id="cd00085">
    <property type="entry name" value="HNHc"/>
    <property type="match status" value="1"/>
</dbReference>
<dbReference type="InterPro" id="IPR003870">
    <property type="entry name" value="DUF222"/>
</dbReference>
<keyword evidence="3" id="KW-1185">Reference proteome</keyword>
<feature type="domain" description="DUF222" evidence="1">
    <location>
        <begin position="58"/>
        <end position="373"/>
    </location>
</feature>
<reference evidence="3" key="1">
    <citation type="journal article" date="2019" name="Int. J. Syst. Evol. Microbiol.">
        <title>The Global Catalogue of Microorganisms (GCM) 10K type strain sequencing project: providing services to taxonomists for standard genome sequencing and annotation.</title>
        <authorList>
            <consortium name="The Broad Institute Genomics Platform"/>
            <consortium name="The Broad Institute Genome Sequencing Center for Infectious Disease"/>
            <person name="Wu L."/>
            <person name="Ma J."/>
        </authorList>
    </citation>
    <scope>NUCLEOTIDE SEQUENCE [LARGE SCALE GENOMIC DNA]</scope>
    <source>
        <strain evidence="3">NBRC 108725</strain>
    </source>
</reference>
<proteinExistence type="predicted"/>
<dbReference type="InterPro" id="IPR003615">
    <property type="entry name" value="HNH_nuc"/>
</dbReference>
<protein>
    <recommendedName>
        <fullName evidence="1">DUF222 domain-containing protein</fullName>
    </recommendedName>
</protein>
<dbReference type="Pfam" id="PF02720">
    <property type="entry name" value="DUF222"/>
    <property type="match status" value="1"/>
</dbReference>
<dbReference type="EMBL" id="AP027731">
    <property type="protein sequence ID" value="BDZ46838.1"/>
    <property type="molecule type" value="Genomic_DNA"/>
</dbReference>
<organism evidence="2 3">
    <name type="scientific">Naasia aerilata</name>
    <dbReference type="NCBI Taxonomy" id="1162966"/>
    <lineage>
        <taxon>Bacteria</taxon>
        <taxon>Bacillati</taxon>
        <taxon>Actinomycetota</taxon>
        <taxon>Actinomycetes</taxon>
        <taxon>Micrococcales</taxon>
        <taxon>Microbacteriaceae</taxon>
        <taxon>Naasia</taxon>
    </lineage>
</organism>
<evidence type="ECO:0000313" key="3">
    <source>
        <dbReference type="Proteomes" id="UP001321498"/>
    </source>
</evidence>
<gene>
    <name evidence="2" type="ORF">GCM10025866_27470</name>
</gene>
<evidence type="ECO:0000259" key="1">
    <source>
        <dbReference type="Pfam" id="PF02720"/>
    </source>
</evidence>
<dbReference type="RefSeq" id="WP_286276829.1">
    <property type="nucleotide sequence ID" value="NZ_AP027731.1"/>
</dbReference>
<sequence length="455" mass="49166">MNLPTDALLEQADRLARRVSGLPWGEAEDSLSRLLAGASGSTLLEIVETAGRNLRMAEATLMRAAGEIAKRSDRDAVEPLARQLGDRTAAALVARVADVPLGRAADWCRVGAELVDRESLTGEPLPSRWPALSSAVDGGEVAVHEARVILGALEAVVPHAEPERLAGLEEHLIAQARILSFADLSALCRAIPDVFDPEGAELREEELRAKSGFKIVHRRDGLLRWIIDAHPEAAGFLTAALDARTAPRRAVVFADEDDPEQDRALEDTRTLEQKRLDALQSICRDSLKADDGDVSGTPVTVVVHIPLEALESGIGAATIDGVDAPISAATARRLACDAKIIPVVLGGESEPLDLGRARRLFSQAQRLAMAVRDGGCVWWACLEPPSRCEAAHLTGWARGGRTDLAAGALLCPYHHRRFDNDGWELRVIHGARHLIPPPWVDATQRPRPVDRPRLP</sequence>
<evidence type="ECO:0000313" key="2">
    <source>
        <dbReference type="EMBL" id="BDZ46838.1"/>
    </source>
</evidence>